<reference evidence="2 3" key="1">
    <citation type="journal article" date="2021" name="Int. J. Syst. Evol. Microbiol.">
        <title>Reticulibacter mediterranei gen. nov., sp. nov., within the new family Reticulibacteraceae fam. nov., and Ktedonospora formicarum gen. nov., sp. nov., Ktedonobacter robiniae sp. nov., Dictyobacter formicarum sp. nov. and Dictyobacter arantiisoli sp. nov., belonging to the class Ktedonobacteria.</title>
        <authorList>
            <person name="Yabe S."/>
            <person name="Zheng Y."/>
            <person name="Wang C.M."/>
            <person name="Sakai Y."/>
            <person name="Abe K."/>
            <person name="Yokota A."/>
            <person name="Donadio S."/>
            <person name="Cavaletti L."/>
            <person name="Monciardini P."/>
        </authorList>
    </citation>
    <scope>NUCLEOTIDE SEQUENCE [LARGE SCALE GENOMIC DNA]</scope>
    <source>
        <strain evidence="2 3">SOSP1-9</strain>
    </source>
</reference>
<dbReference type="RefSeq" id="WP_201362370.1">
    <property type="nucleotide sequence ID" value="NZ_BNJJ01000007.1"/>
</dbReference>
<sequence length="140" mass="15979">MKWVTWEQVGVDRMACAWLIQKYIDPQPEFVFVPVGKTPLPEGAEPFDIPGMRLSHHRGHCTFYTMLKEYDLADPILHRIARIVDEADVVQEVMVEPVAPGLDLLTRGIRLISPDDHIALERGRLIYDALYAQLARGEQT</sequence>
<keyword evidence="3" id="KW-1185">Reference proteome</keyword>
<accession>A0ABQ3VF00</accession>
<proteinExistence type="predicted"/>
<feature type="domain" description="ChrB C-terminal" evidence="1">
    <location>
        <begin position="3"/>
        <end position="133"/>
    </location>
</feature>
<dbReference type="InterPro" id="IPR018634">
    <property type="entry name" value="ChrB_C"/>
</dbReference>
<dbReference type="Proteomes" id="UP000635565">
    <property type="component" value="Unassembled WGS sequence"/>
</dbReference>
<gene>
    <name evidence="2" type="ORF">KSZ_27430</name>
</gene>
<protein>
    <recommendedName>
        <fullName evidence="1">ChrB C-terminal domain-containing protein</fullName>
    </recommendedName>
</protein>
<dbReference type="EMBL" id="BNJJ01000007">
    <property type="protein sequence ID" value="GHO84737.1"/>
    <property type="molecule type" value="Genomic_DNA"/>
</dbReference>
<name>A0ABQ3VF00_9CHLR</name>
<dbReference type="Pfam" id="PF09828">
    <property type="entry name" value="ChrB_C"/>
    <property type="match status" value="1"/>
</dbReference>
<organism evidence="2 3">
    <name type="scientific">Dictyobacter formicarum</name>
    <dbReference type="NCBI Taxonomy" id="2778368"/>
    <lineage>
        <taxon>Bacteria</taxon>
        <taxon>Bacillati</taxon>
        <taxon>Chloroflexota</taxon>
        <taxon>Ktedonobacteria</taxon>
        <taxon>Ktedonobacterales</taxon>
        <taxon>Dictyobacteraceae</taxon>
        <taxon>Dictyobacter</taxon>
    </lineage>
</organism>
<evidence type="ECO:0000313" key="3">
    <source>
        <dbReference type="Proteomes" id="UP000635565"/>
    </source>
</evidence>
<evidence type="ECO:0000259" key="1">
    <source>
        <dbReference type="Pfam" id="PF09828"/>
    </source>
</evidence>
<comment type="caution">
    <text evidence="2">The sequence shown here is derived from an EMBL/GenBank/DDBJ whole genome shotgun (WGS) entry which is preliminary data.</text>
</comment>
<evidence type="ECO:0000313" key="2">
    <source>
        <dbReference type="EMBL" id="GHO84737.1"/>
    </source>
</evidence>